<organism evidence="1 2">
    <name type="scientific">Microvirga lupini</name>
    <dbReference type="NCBI Taxonomy" id="420324"/>
    <lineage>
        <taxon>Bacteria</taxon>
        <taxon>Pseudomonadati</taxon>
        <taxon>Pseudomonadota</taxon>
        <taxon>Alphaproteobacteria</taxon>
        <taxon>Hyphomicrobiales</taxon>
        <taxon>Methylobacteriaceae</taxon>
        <taxon>Microvirga</taxon>
    </lineage>
</organism>
<name>A0A7W4YUP6_9HYPH</name>
<dbReference type="RefSeq" id="WP_183447099.1">
    <property type="nucleotide sequence ID" value="NZ_JACHWB010000001.1"/>
</dbReference>
<dbReference type="AlphaFoldDB" id="A0A7W4YUP6"/>
<dbReference type="Proteomes" id="UP000532010">
    <property type="component" value="Unassembled WGS sequence"/>
</dbReference>
<accession>A0A7W4YUP6</accession>
<protein>
    <submittedName>
        <fullName evidence="1">Uncharacterized protein</fullName>
    </submittedName>
</protein>
<sequence length="119" mass="12501">MNTQTQLMLEQLEDAGAIVRVNAGQAPATTVDFDALVATGPTIAELQAEGKLLPTKPFIIGKLHHGRFGKAWFELADEEAGVEGNTFDSERAARSALVGLGTQGDVHRTSAVLAAGCKL</sequence>
<keyword evidence="2" id="KW-1185">Reference proteome</keyword>
<proteinExistence type="predicted"/>
<evidence type="ECO:0000313" key="1">
    <source>
        <dbReference type="EMBL" id="MBB3017632.1"/>
    </source>
</evidence>
<comment type="caution">
    <text evidence="1">The sequence shown here is derived from an EMBL/GenBank/DDBJ whole genome shotgun (WGS) entry which is preliminary data.</text>
</comment>
<dbReference type="EMBL" id="JACHWB010000001">
    <property type="protein sequence ID" value="MBB3017632.1"/>
    <property type="molecule type" value="Genomic_DNA"/>
</dbReference>
<reference evidence="1 2" key="1">
    <citation type="submission" date="2020-08" db="EMBL/GenBank/DDBJ databases">
        <title>The Agave Microbiome: Exploring the role of microbial communities in plant adaptations to desert environments.</title>
        <authorList>
            <person name="Partida-Martinez L.P."/>
        </authorList>
    </citation>
    <scope>NUCLEOTIDE SEQUENCE [LARGE SCALE GENOMIC DNA]</scope>
    <source>
        <strain evidence="1 2">AT3.9</strain>
    </source>
</reference>
<gene>
    <name evidence="1" type="ORF">FHR70_000672</name>
</gene>
<evidence type="ECO:0000313" key="2">
    <source>
        <dbReference type="Proteomes" id="UP000532010"/>
    </source>
</evidence>